<keyword evidence="3" id="KW-0813">Transport</keyword>
<feature type="transmembrane region" description="Helical" evidence="9">
    <location>
        <begin position="47"/>
        <end position="77"/>
    </location>
</feature>
<dbReference type="Gene3D" id="3.40.50.300">
    <property type="entry name" value="P-loop containing nucleotide triphosphate hydrolases"/>
    <property type="match status" value="1"/>
</dbReference>
<keyword evidence="4 9" id="KW-0812">Transmembrane</keyword>
<dbReference type="PANTHER" id="PTHR43394:SF1">
    <property type="entry name" value="ATP-BINDING CASSETTE SUB-FAMILY B MEMBER 10, MITOCHONDRIAL"/>
    <property type="match status" value="1"/>
</dbReference>
<accession>A0A845Q7E4</accession>
<gene>
    <name evidence="12" type="ORF">GTQ45_02095</name>
</gene>
<dbReference type="InterPro" id="IPR039421">
    <property type="entry name" value="Type_1_exporter"/>
</dbReference>
<feature type="transmembrane region" description="Helical" evidence="9">
    <location>
        <begin position="126"/>
        <end position="143"/>
    </location>
</feature>
<dbReference type="SUPFAM" id="SSF90123">
    <property type="entry name" value="ABC transporter transmembrane region"/>
    <property type="match status" value="1"/>
</dbReference>
<proteinExistence type="inferred from homology"/>
<feature type="transmembrane region" description="Helical" evidence="9">
    <location>
        <begin position="237"/>
        <end position="258"/>
    </location>
</feature>
<keyword evidence="5" id="KW-0547">Nucleotide-binding</keyword>
<feature type="domain" description="ABC transporter" evidence="10">
    <location>
        <begin position="324"/>
        <end position="558"/>
    </location>
</feature>
<evidence type="ECO:0000259" key="11">
    <source>
        <dbReference type="PROSITE" id="PS50929"/>
    </source>
</evidence>
<dbReference type="PROSITE" id="PS00211">
    <property type="entry name" value="ABC_TRANSPORTER_1"/>
    <property type="match status" value="1"/>
</dbReference>
<dbReference type="InterPro" id="IPR003439">
    <property type="entry name" value="ABC_transporter-like_ATP-bd"/>
</dbReference>
<dbReference type="Gene3D" id="1.20.1560.10">
    <property type="entry name" value="ABC transporter type 1, transmembrane domain"/>
    <property type="match status" value="1"/>
</dbReference>
<dbReference type="InterPro" id="IPR027417">
    <property type="entry name" value="P-loop_NTPase"/>
</dbReference>
<keyword evidence="8 9" id="KW-0472">Membrane</keyword>
<feature type="domain" description="ABC transmembrane type-1" evidence="11">
    <location>
        <begin position="9"/>
        <end position="290"/>
    </location>
</feature>
<dbReference type="SMART" id="SM00382">
    <property type="entry name" value="AAA"/>
    <property type="match status" value="1"/>
</dbReference>
<reference evidence="12 13" key="1">
    <citation type="journal article" date="2016" name="Int. J. Syst. Evol. Microbiol.">
        <title>Pyruvatibacter mobilis gen. nov., sp. nov., a marine bacterium from the culture broth of Picochlorum sp. 122.</title>
        <authorList>
            <person name="Wang G."/>
            <person name="Tang M."/>
            <person name="Wu H."/>
            <person name="Dai S."/>
            <person name="Li T."/>
            <person name="Chen C."/>
            <person name="He H."/>
            <person name="Fan J."/>
            <person name="Xiang W."/>
            <person name="Li X."/>
        </authorList>
    </citation>
    <scope>NUCLEOTIDE SEQUENCE [LARGE SCALE GENOMIC DNA]</scope>
    <source>
        <strain evidence="12 13">GYP-11</strain>
    </source>
</reference>
<dbReference type="InterPro" id="IPR036640">
    <property type="entry name" value="ABC1_TM_sf"/>
</dbReference>
<dbReference type="EMBL" id="WXYQ01000001">
    <property type="protein sequence ID" value="NBG94522.1"/>
    <property type="molecule type" value="Genomic_DNA"/>
</dbReference>
<dbReference type="PANTHER" id="PTHR43394">
    <property type="entry name" value="ATP-DEPENDENT PERMEASE MDL1, MITOCHONDRIAL"/>
    <property type="match status" value="1"/>
</dbReference>
<evidence type="ECO:0000256" key="2">
    <source>
        <dbReference type="ARBA" id="ARBA00005417"/>
    </source>
</evidence>
<keyword evidence="7 9" id="KW-1133">Transmembrane helix</keyword>
<dbReference type="GO" id="GO:0016887">
    <property type="term" value="F:ATP hydrolysis activity"/>
    <property type="evidence" value="ECO:0007669"/>
    <property type="project" value="InterPro"/>
</dbReference>
<dbReference type="Pfam" id="PF00005">
    <property type="entry name" value="ABC_tran"/>
    <property type="match status" value="1"/>
</dbReference>
<dbReference type="InterPro" id="IPR017871">
    <property type="entry name" value="ABC_transporter-like_CS"/>
</dbReference>
<dbReference type="GO" id="GO:0005886">
    <property type="term" value="C:plasma membrane"/>
    <property type="evidence" value="ECO:0007669"/>
    <property type="project" value="UniProtKB-SubCell"/>
</dbReference>
<dbReference type="GO" id="GO:0015421">
    <property type="term" value="F:ABC-type oligopeptide transporter activity"/>
    <property type="evidence" value="ECO:0007669"/>
    <property type="project" value="TreeGrafter"/>
</dbReference>
<feature type="transmembrane region" description="Helical" evidence="9">
    <location>
        <begin position="149"/>
        <end position="166"/>
    </location>
</feature>
<dbReference type="SUPFAM" id="SSF52540">
    <property type="entry name" value="P-loop containing nucleoside triphosphate hydrolases"/>
    <property type="match status" value="1"/>
</dbReference>
<name>A0A845Q7E4_9HYPH</name>
<dbReference type="InterPro" id="IPR003593">
    <property type="entry name" value="AAA+_ATPase"/>
</dbReference>
<dbReference type="OrthoDB" id="9804259at2"/>
<dbReference type="PROSITE" id="PS50893">
    <property type="entry name" value="ABC_TRANSPORTER_2"/>
    <property type="match status" value="1"/>
</dbReference>
<comment type="caution">
    <text evidence="12">The sequence shown here is derived from an EMBL/GenBank/DDBJ whole genome shotgun (WGS) entry which is preliminary data.</text>
</comment>
<sequence length="570" mass="61630">MLPQLPRVLLAMLLLALVASTTGIYPLLIEYAIDAIEAGNMDKIVEVPLIIVALVIAKSVTLYLQTVVTSSVVFRVLKGMQSAMFGRLLTIDLARLNREATGRYLSRFTNDLNVVREALTRVMTNGVRDLLTLVFLVGTMIYMDWRLTLGILAIYPLAIVPINALGKRMRRVSADTQSYVGDMTALLNESLSGARMVKTFGLEDYENKRANSFFEGFYRWNMKLVRGRSLVDPGMEILGGVAVAGVVAYGIWSVFAGVGSVGSLMGFLSALLLGAAPARALGTLHVVFQEGMAAVQRVFDLVDEVPAIRDRADARPLDLEKGHVRFADVGFEYEPGAPALSAFSLDVAAGSTVALVGPSGAGKSTVINLIPRLYDATSGAVTIDGQDVKDVTLASLRREMAIVSQDVTLFNDTVRANIAFGKLDATDDEIRAAARAAAAEEFITAMPEGYETVVGDRGLKLSGGQRQRIALARAILRDAPILLLDEATSALDAESERKVQDALETLRHGRTTIVIAHRLATVREADMICVMDQGRVVELGSHDDLVAADGLYARLCKMQYFAEDKVEAAQ</sequence>
<evidence type="ECO:0000259" key="10">
    <source>
        <dbReference type="PROSITE" id="PS50893"/>
    </source>
</evidence>
<protein>
    <submittedName>
        <fullName evidence="12">ATP-binding cassette domain-containing protein</fullName>
    </submittedName>
</protein>
<dbReference type="AlphaFoldDB" id="A0A845Q7E4"/>
<evidence type="ECO:0000256" key="4">
    <source>
        <dbReference type="ARBA" id="ARBA00022692"/>
    </source>
</evidence>
<keyword evidence="13" id="KW-1185">Reference proteome</keyword>
<dbReference type="Pfam" id="PF00664">
    <property type="entry name" value="ABC_membrane"/>
    <property type="match status" value="1"/>
</dbReference>
<comment type="subcellular location">
    <subcellularLocation>
        <location evidence="1">Cell membrane</location>
        <topology evidence="1">Multi-pass membrane protein</topology>
    </subcellularLocation>
</comment>
<evidence type="ECO:0000256" key="9">
    <source>
        <dbReference type="SAM" id="Phobius"/>
    </source>
</evidence>
<dbReference type="InterPro" id="IPR011527">
    <property type="entry name" value="ABC1_TM_dom"/>
</dbReference>
<evidence type="ECO:0000256" key="5">
    <source>
        <dbReference type="ARBA" id="ARBA00022741"/>
    </source>
</evidence>
<evidence type="ECO:0000256" key="1">
    <source>
        <dbReference type="ARBA" id="ARBA00004651"/>
    </source>
</evidence>
<dbReference type="CDD" id="cd18552">
    <property type="entry name" value="ABC_6TM_MsbA_like"/>
    <property type="match status" value="1"/>
</dbReference>
<evidence type="ECO:0000256" key="6">
    <source>
        <dbReference type="ARBA" id="ARBA00022840"/>
    </source>
</evidence>
<evidence type="ECO:0000313" key="12">
    <source>
        <dbReference type="EMBL" id="NBG94522.1"/>
    </source>
</evidence>
<dbReference type="FunFam" id="3.40.50.300:FF:000287">
    <property type="entry name" value="Multidrug ABC transporter ATP-binding protein"/>
    <property type="match status" value="1"/>
</dbReference>
<evidence type="ECO:0000256" key="7">
    <source>
        <dbReference type="ARBA" id="ARBA00022989"/>
    </source>
</evidence>
<dbReference type="Proteomes" id="UP000470384">
    <property type="component" value="Unassembled WGS sequence"/>
</dbReference>
<evidence type="ECO:0000256" key="8">
    <source>
        <dbReference type="ARBA" id="ARBA00023136"/>
    </source>
</evidence>
<comment type="similarity">
    <text evidence="2">Belongs to the ABC transporter superfamily.</text>
</comment>
<keyword evidence="6 12" id="KW-0067">ATP-binding</keyword>
<evidence type="ECO:0000313" key="13">
    <source>
        <dbReference type="Proteomes" id="UP000470384"/>
    </source>
</evidence>
<dbReference type="PROSITE" id="PS50929">
    <property type="entry name" value="ABC_TM1F"/>
    <property type="match status" value="1"/>
</dbReference>
<organism evidence="12 13">
    <name type="scientific">Pyruvatibacter mobilis</name>
    <dbReference type="NCBI Taxonomy" id="1712261"/>
    <lineage>
        <taxon>Bacteria</taxon>
        <taxon>Pseudomonadati</taxon>
        <taxon>Pseudomonadota</taxon>
        <taxon>Alphaproteobacteria</taxon>
        <taxon>Hyphomicrobiales</taxon>
        <taxon>Parvibaculaceae</taxon>
        <taxon>Pyruvatibacter</taxon>
    </lineage>
</organism>
<evidence type="ECO:0000256" key="3">
    <source>
        <dbReference type="ARBA" id="ARBA00022448"/>
    </source>
</evidence>
<dbReference type="GO" id="GO:0005524">
    <property type="term" value="F:ATP binding"/>
    <property type="evidence" value="ECO:0007669"/>
    <property type="project" value="UniProtKB-KW"/>
</dbReference>